<accession>A0ABR8SCU9</accession>
<dbReference type="Proteomes" id="UP000634919">
    <property type="component" value="Unassembled WGS sequence"/>
</dbReference>
<evidence type="ECO:0000313" key="2">
    <source>
        <dbReference type="Proteomes" id="UP000634919"/>
    </source>
</evidence>
<sequence>MTHLWRESVSVWHACAFFGMSEGQVMMDLQRVPAPLHDVSAFAQKSRVVDDRVREAAVLSVSAAQASEFKRAVQAAK</sequence>
<reference evidence="1 2" key="1">
    <citation type="submission" date="2020-08" db="EMBL/GenBank/DDBJ databases">
        <title>A Genomic Blueprint of the Chicken Gut Microbiome.</title>
        <authorList>
            <person name="Gilroy R."/>
            <person name="Ravi A."/>
            <person name="Getino M."/>
            <person name="Pursley I."/>
            <person name="Horton D.L."/>
            <person name="Alikhan N.-F."/>
            <person name="Baker D."/>
            <person name="Gharbi K."/>
            <person name="Hall N."/>
            <person name="Watson M."/>
            <person name="Adriaenssens E.M."/>
            <person name="Foster-Nyarko E."/>
            <person name="Jarju S."/>
            <person name="Secka A."/>
            <person name="Antonio M."/>
            <person name="Oren A."/>
            <person name="Chaudhuri R."/>
            <person name="La Ragione R.M."/>
            <person name="Hildebrand F."/>
            <person name="Pallen M.J."/>
        </authorList>
    </citation>
    <scope>NUCLEOTIDE SEQUENCE [LARGE SCALE GENOMIC DNA]</scope>
    <source>
        <strain evidence="1 2">Sa2CVA6</strain>
    </source>
</reference>
<dbReference type="RefSeq" id="WP_191723726.1">
    <property type="nucleotide sequence ID" value="NZ_JACSQK010000006.1"/>
</dbReference>
<comment type="caution">
    <text evidence="1">The sequence shown here is derived from an EMBL/GenBank/DDBJ whole genome shotgun (WGS) entry which is preliminary data.</text>
</comment>
<proteinExistence type="predicted"/>
<organism evidence="1 2">
    <name type="scientific">Comamonas avium</name>
    <dbReference type="NCBI Taxonomy" id="2762231"/>
    <lineage>
        <taxon>Bacteria</taxon>
        <taxon>Pseudomonadati</taxon>
        <taxon>Pseudomonadota</taxon>
        <taxon>Betaproteobacteria</taxon>
        <taxon>Burkholderiales</taxon>
        <taxon>Comamonadaceae</taxon>
        <taxon>Comamonas</taxon>
    </lineage>
</organism>
<gene>
    <name evidence="1" type="ORF">H9646_12545</name>
</gene>
<keyword evidence="2" id="KW-1185">Reference proteome</keyword>
<protein>
    <recommendedName>
        <fullName evidence="3">DUF1778 domain-containing protein</fullName>
    </recommendedName>
</protein>
<dbReference type="EMBL" id="JACSQK010000006">
    <property type="protein sequence ID" value="MBD7961312.1"/>
    <property type="molecule type" value="Genomic_DNA"/>
</dbReference>
<evidence type="ECO:0008006" key="3">
    <source>
        <dbReference type="Google" id="ProtNLM"/>
    </source>
</evidence>
<evidence type="ECO:0000313" key="1">
    <source>
        <dbReference type="EMBL" id="MBD7961312.1"/>
    </source>
</evidence>
<name>A0ABR8SCU9_9BURK</name>